<organism evidence="1">
    <name type="scientific">Anguilla anguilla</name>
    <name type="common">European freshwater eel</name>
    <name type="synonym">Muraena anguilla</name>
    <dbReference type="NCBI Taxonomy" id="7936"/>
    <lineage>
        <taxon>Eukaryota</taxon>
        <taxon>Metazoa</taxon>
        <taxon>Chordata</taxon>
        <taxon>Craniata</taxon>
        <taxon>Vertebrata</taxon>
        <taxon>Euteleostomi</taxon>
        <taxon>Actinopterygii</taxon>
        <taxon>Neopterygii</taxon>
        <taxon>Teleostei</taxon>
        <taxon>Anguilliformes</taxon>
        <taxon>Anguillidae</taxon>
        <taxon>Anguilla</taxon>
    </lineage>
</organism>
<protein>
    <submittedName>
        <fullName evidence="1">Uncharacterized protein</fullName>
    </submittedName>
</protein>
<reference evidence="1" key="1">
    <citation type="submission" date="2014-11" db="EMBL/GenBank/DDBJ databases">
        <authorList>
            <person name="Amaro Gonzalez C."/>
        </authorList>
    </citation>
    <scope>NUCLEOTIDE SEQUENCE</scope>
</reference>
<sequence>MIDVNPSLSSSFLKTSLESYLSRLTFHPQITANF</sequence>
<proteinExistence type="predicted"/>
<name>A0A0E9R3E0_ANGAN</name>
<dbReference type="AlphaFoldDB" id="A0A0E9R3E0"/>
<dbReference type="EMBL" id="GBXM01084886">
    <property type="protein sequence ID" value="JAH23691.1"/>
    <property type="molecule type" value="Transcribed_RNA"/>
</dbReference>
<reference evidence="1" key="2">
    <citation type="journal article" date="2015" name="Fish Shellfish Immunol.">
        <title>Early steps in the European eel (Anguilla anguilla)-Vibrio vulnificus interaction in the gills: Role of the RtxA13 toxin.</title>
        <authorList>
            <person name="Callol A."/>
            <person name="Pajuelo D."/>
            <person name="Ebbesson L."/>
            <person name="Teles M."/>
            <person name="MacKenzie S."/>
            <person name="Amaro C."/>
        </authorList>
    </citation>
    <scope>NUCLEOTIDE SEQUENCE</scope>
</reference>
<evidence type="ECO:0000313" key="1">
    <source>
        <dbReference type="EMBL" id="JAH23691.1"/>
    </source>
</evidence>
<accession>A0A0E9R3E0</accession>